<dbReference type="EMBL" id="VWXX01000001">
    <property type="protein sequence ID" value="KAA6187836.1"/>
    <property type="molecule type" value="Genomic_DNA"/>
</dbReference>
<dbReference type="GO" id="GO:0009395">
    <property type="term" value="P:phospholipid catabolic process"/>
    <property type="evidence" value="ECO:0007669"/>
    <property type="project" value="UniProtKB-KW"/>
</dbReference>
<dbReference type="Pfam" id="PF04608">
    <property type="entry name" value="PgpA"/>
    <property type="match status" value="1"/>
</dbReference>
<comment type="function">
    <text evidence="1">Lipid phosphatase which dephosphorylates phosphatidylglycerophosphate (PGP) to phosphatidylglycerol (PG).</text>
</comment>
<keyword evidence="1" id="KW-0460">Magnesium</keyword>
<keyword evidence="1" id="KW-0595">Phospholipid degradation</keyword>
<comment type="caution">
    <text evidence="4">The sequence shown here is derived from an EMBL/GenBank/DDBJ whole genome shotgun (WGS) entry which is preliminary data.</text>
</comment>
<keyword evidence="1" id="KW-1003">Cell membrane</keyword>
<comment type="cofactor">
    <cofactor evidence="1">
        <name>Mg(2+)</name>
        <dbReference type="ChEBI" id="CHEBI:18420"/>
    </cofactor>
</comment>
<keyword evidence="1 2" id="KW-0472">Membrane</keyword>
<keyword evidence="2" id="KW-1133">Transmembrane helix</keyword>
<keyword evidence="1" id="KW-0378">Hydrolase</keyword>
<feature type="transmembrane region" description="Helical" evidence="2">
    <location>
        <begin position="55"/>
        <end position="73"/>
    </location>
</feature>
<dbReference type="SUPFAM" id="SSF101307">
    <property type="entry name" value="YutG-like"/>
    <property type="match status" value="1"/>
</dbReference>
<comment type="subcellular location">
    <subcellularLocation>
        <location evidence="1">Cell inner membrane</location>
        <topology evidence="1">Multi-pass membrane protein</topology>
    </subcellularLocation>
</comment>
<reference evidence="4 5" key="1">
    <citation type="submission" date="2019-09" db="EMBL/GenBank/DDBJ databases">
        <title>Whole-genome sequence of the purple sulfur bacterium Thiohalocapsa marina DSM 19078.</title>
        <authorList>
            <person name="Kyndt J.A."/>
            <person name="Meyer T.E."/>
        </authorList>
    </citation>
    <scope>NUCLEOTIDE SEQUENCE [LARGE SCALE GENOMIC DNA]</scope>
    <source>
        <strain evidence="4 5">DSM 19078</strain>
    </source>
</reference>
<dbReference type="AlphaFoldDB" id="A0A5M8FVK8"/>
<accession>A0A5M8FVK8</accession>
<keyword evidence="1 2" id="KW-0812">Transmembrane</keyword>
<dbReference type="GO" id="GO:0046872">
    <property type="term" value="F:metal ion binding"/>
    <property type="evidence" value="ECO:0007669"/>
    <property type="project" value="UniProtKB-KW"/>
</dbReference>
<keyword evidence="1" id="KW-1208">Phospholipid metabolism</keyword>
<evidence type="ECO:0000256" key="2">
    <source>
        <dbReference type="SAM" id="Phobius"/>
    </source>
</evidence>
<dbReference type="RefSeq" id="WP_150089471.1">
    <property type="nucleotide sequence ID" value="NZ_JBFUOH010000103.1"/>
</dbReference>
<dbReference type="EC" id="3.1.3.27" evidence="1"/>
<comment type="pathway">
    <text evidence="1">Phospholipid metabolism; phosphatidylglycerol biosynthesis; phosphatidylglycerol from CDP-diacylglycerol: step 2/2.</text>
</comment>
<dbReference type="InterPro" id="IPR007686">
    <property type="entry name" value="YutG/PgpA"/>
</dbReference>
<evidence type="ECO:0000313" key="4">
    <source>
        <dbReference type="EMBL" id="KAA6187836.1"/>
    </source>
</evidence>
<keyword evidence="1" id="KW-0443">Lipid metabolism</keyword>
<feature type="transmembrane region" description="Helical" evidence="2">
    <location>
        <begin position="21"/>
        <end position="49"/>
    </location>
</feature>
<protein>
    <recommendedName>
        <fullName evidence="1">Phosphatidylglycerophosphatase A</fullName>
        <ecNumber evidence="1">3.1.3.27</ecNumber>
    </recommendedName>
    <alternativeName>
        <fullName evidence="1">Phosphatidylglycerolphosphate phosphatase A</fullName>
    </alternativeName>
</protein>
<dbReference type="PANTHER" id="PTHR36305:SF1">
    <property type="entry name" value="PHOSPHATIDYLGLYCEROPHOSPHATASE A"/>
    <property type="match status" value="1"/>
</dbReference>
<keyword evidence="1" id="KW-0479">Metal-binding</keyword>
<keyword evidence="1" id="KW-0997">Cell inner membrane</keyword>
<comment type="catalytic activity">
    <reaction evidence="1">
        <text>a 1,2-diacyl-sn-glycero-3-phospho-(1'-sn-glycero-3'-phosphate) + H2O = a 1,2-diacyl-sn-glycero-3-phospho-(1'-sn-glycerol) + phosphate</text>
        <dbReference type="Rhea" id="RHEA:33751"/>
        <dbReference type="ChEBI" id="CHEBI:15377"/>
        <dbReference type="ChEBI" id="CHEBI:43474"/>
        <dbReference type="ChEBI" id="CHEBI:60110"/>
        <dbReference type="ChEBI" id="CHEBI:64716"/>
        <dbReference type="EC" id="3.1.3.27"/>
    </reaction>
</comment>
<evidence type="ECO:0000259" key="3">
    <source>
        <dbReference type="Pfam" id="PF04608"/>
    </source>
</evidence>
<dbReference type="CDD" id="cd06971">
    <property type="entry name" value="PgpA"/>
    <property type="match status" value="1"/>
</dbReference>
<feature type="domain" description="YutG/PgpA" evidence="3">
    <location>
        <begin position="21"/>
        <end position="159"/>
    </location>
</feature>
<dbReference type="GO" id="GO:0006655">
    <property type="term" value="P:phosphatidylglycerol biosynthetic process"/>
    <property type="evidence" value="ECO:0007669"/>
    <property type="project" value="UniProtKB-UniPathway"/>
</dbReference>
<dbReference type="UniPathway" id="UPA00084">
    <property type="reaction ID" value="UER00504"/>
</dbReference>
<evidence type="ECO:0000256" key="1">
    <source>
        <dbReference type="PIRNR" id="PIRNR006162"/>
    </source>
</evidence>
<keyword evidence="1" id="KW-0442">Lipid degradation</keyword>
<keyword evidence="5" id="KW-1185">Reference proteome</keyword>
<dbReference type="PIRSF" id="PIRSF006162">
    <property type="entry name" value="PgpA"/>
    <property type="match status" value="1"/>
</dbReference>
<dbReference type="OrthoDB" id="9804091at2"/>
<dbReference type="PANTHER" id="PTHR36305">
    <property type="entry name" value="PHOSPHATIDYLGLYCEROPHOSPHATASE A"/>
    <property type="match status" value="1"/>
</dbReference>
<dbReference type="InterPro" id="IPR036681">
    <property type="entry name" value="PgpA-like_sf"/>
</dbReference>
<name>A0A5M8FVK8_9GAMM</name>
<dbReference type="GO" id="GO:0008962">
    <property type="term" value="F:phosphatidylglycerophosphatase activity"/>
    <property type="evidence" value="ECO:0007669"/>
    <property type="project" value="UniProtKB-EC"/>
</dbReference>
<gene>
    <name evidence="4" type="ORF">F2Q65_00935</name>
</gene>
<dbReference type="Proteomes" id="UP000322981">
    <property type="component" value="Unassembled WGS sequence"/>
</dbReference>
<dbReference type="GO" id="GO:0005886">
    <property type="term" value="C:plasma membrane"/>
    <property type="evidence" value="ECO:0007669"/>
    <property type="project" value="UniProtKB-SubCell"/>
</dbReference>
<feature type="transmembrane region" description="Helical" evidence="2">
    <location>
        <begin position="146"/>
        <end position="163"/>
    </location>
</feature>
<proteinExistence type="predicted"/>
<dbReference type="InterPro" id="IPR026037">
    <property type="entry name" value="PgpA"/>
</dbReference>
<organism evidence="4 5">
    <name type="scientific">Thiohalocapsa marina</name>
    <dbReference type="NCBI Taxonomy" id="424902"/>
    <lineage>
        <taxon>Bacteria</taxon>
        <taxon>Pseudomonadati</taxon>
        <taxon>Pseudomonadota</taxon>
        <taxon>Gammaproteobacteria</taxon>
        <taxon>Chromatiales</taxon>
        <taxon>Chromatiaceae</taxon>
        <taxon>Thiohalocapsa</taxon>
    </lineage>
</organism>
<feature type="transmembrane region" description="Helical" evidence="2">
    <location>
        <begin position="93"/>
        <end position="117"/>
    </location>
</feature>
<evidence type="ECO:0000313" key="5">
    <source>
        <dbReference type="Proteomes" id="UP000322981"/>
    </source>
</evidence>
<sequence length="172" mass="18217">MNQSSTSTRPGGFQPGNIRHWLAYGFGAGLSPQAPGTVGTLVAVPIYLLLSQLPLLLYLLVLAVMIGVGVWACTETAREIGSDDPPAIVWDEVVGFLVAMMAAPAGWVWVITGFLLFRLFDIYKPWPVSAADGGARGGVGIMLDDIIAGLMSFAVLQCLAMIVESSLRGTVH</sequence>